<feature type="compositionally biased region" description="Polar residues" evidence="1">
    <location>
        <begin position="104"/>
        <end position="114"/>
    </location>
</feature>
<reference evidence="2 3" key="1">
    <citation type="submission" date="2023-07" db="EMBL/GenBank/DDBJ databases">
        <authorList>
            <person name="Peeters C."/>
        </authorList>
    </citation>
    <scope>NUCLEOTIDE SEQUENCE [LARGE SCALE GENOMIC DNA]</scope>
    <source>
        <strain evidence="2 3">R-16034</strain>
    </source>
</reference>
<sequence length="195" mass="20751">MASLIGPTVRRCWPSLADTDQLPTGSAGTADGGVHQRSAVQDLCNRRLCPANRSGAKRRFFPPLKKRPGTPQPRGPGRRNQSASRPGMPAAYGTGAQPEATHASRITSNTTSSRGLAALPDIDDGQRAFARAAHGAPVGIARRRSSRSSPSTRRSEDGKALLVAISGHHAGLRTAIAFPADHEPARRTTRARWQQ</sequence>
<gene>
    <name evidence="2" type="ORF">R16034_03011</name>
</gene>
<evidence type="ECO:0000313" key="3">
    <source>
        <dbReference type="Proteomes" id="UP001189225"/>
    </source>
</evidence>
<feature type="compositionally biased region" description="Basic residues" evidence="1">
    <location>
        <begin position="55"/>
        <end position="68"/>
    </location>
</feature>
<name>A0AB72X1T7_9RALS</name>
<proteinExistence type="predicted"/>
<organism evidence="2 3">
    <name type="scientific">Ralstonia edaphi</name>
    <dbReference type="NCBI Taxonomy" id="3058599"/>
    <lineage>
        <taxon>Bacteria</taxon>
        <taxon>Pseudomonadati</taxon>
        <taxon>Pseudomonadota</taxon>
        <taxon>Betaproteobacteria</taxon>
        <taxon>Burkholderiales</taxon>
        <taxon>Burkholderiaceae</taxon>
        <taxon>Ralstonia</taxon>
    </lineage>
</organism>
<dbReference type="Proteomes" id="UP001189225">
    <property type="component" value="Unassembled WGS sequence"/>
</dbReference>
<protein>
    <submittedName>
        <fullName evidence="2">Uncharacterized protein</fullName>
    </submittedName>
</protein>
<evidence type="ECO:0000313" key="2">
    <source>
        <dbReference type="EMBL" id="CAJ0742184.1"/>
    </source>
</evidence>
<feature type="region of interest" description="Disordered" evidence="1">
    <location>
        <begin position="54"/>
        <end position="115"/>
    </location>
</feature>
<dbReference type="EMBL" id="CATWHI010000004">
    <property type="protein sequence ID" value="CAJ0742184.1"/>
    <property type="molecule type" value="Genomic_DNA"/>
</dbReference>
<evidence type="ECO:0000256" key="1">
    <source>
        <dbReference type="SAM" id="MobiDB-lite"/>
    </source>
</evidence>
<feature type="region of interest" description="Disordered" evidence="1">
    <location>
        <begin position="138"/>
        <end position="158"/>
    </location>
</feature>
<dbReference type="AlphaFoldDB" id="A0AB72X1T7"/>
<keyword evidence="3" id="KW-1185">Reference proteome</keyword>
<comment type="caution">
    <text evidence="2">The sequence shown here is derived from an EMBL/GenBank/DDBJ whole genome shotgun (WGS) entry which is preliminary data.</text>
</comment>
<accession>A0AB72X1T7</accession>